<name>C7M1X2_ACIFD</name>
<reference evidence="2 3" key="1">
    <citation type="journal article" date="2009" name="Stand. Genomic Sci.">
        <title>Complete genome sequence of Acidimicrobium ferrooxidans type strain (ICP).</title>
        <authorList>
            <person name="Clum A."/>
            <person name="Nolan M."/>
            <person name="Lang E."/>
            <person name="Glavina Del Rio T."/>
            <person name="Tice H."/>
            <person name="Copeland A."/>
            <person name="Cheng J.F."/>
            <person name="Lucas S."/>
            <person name="Chen F."/>
            <person name="Bruce D."/>
            <person name="Goodwin L."/>
            <person name="Pitluck S."/>
            <person name="Ivanova N."/>
            <person name="Mavrommatis K."/>
            <person name="Mikhailova N."/>
            <person name="Pati A."/>
            <person name="Chen A."/>
            <person name="Palaniappan K."/>
            <person name="Goker M."/>
            <person name="Spring S."/>
            <person name="Land M."/>
            <person name="Hauser L."/>
            <person name="Chang Y.J."/>
            <person name="Jeffries C.C."/>
            <person name="Chain P."/>
            <person name="Bristow J."/>
            <person name="Eisen J.A."/>
            <person name="Markowitz V."/>
            <person name="Hugenholtz P."/>
            <person name="Kyrpides N.C."/>
            <person name="Klenk H.P."/>
            <person name="Lapidus A."/>
        </authorList>
    </citation>
    <scope>NUCLEOTIDE SEQUENCE [LARGE SCALE GENOMIC DNA]</scope>
    <source>
        <strain evidence="3">DSM 10331 / JCM 15462 / NBRC 103882 / ICP</strain>
    </source>
</reference>
<dbReference type="KEGG" id="afo:Afer_1965"/>
<feature type="domain" description="Amidohydrolase-related" evidence="1">
    <location>
        <begin position="160"/>
        <end position="383"/>
    </location>
</feature>
<dbReference type="eggNOG" id="COG2159">
    <property type="taxonomic scope" value="Bacteria"/>
</dbReference>
<keyword evidence="3" id="KW-1185">Reference proteome</keyword>
<accession>C7M1X2</accession>
<dbReference type="HOGENOM" id="CLU_017290_4_2_11"/>
<gene>
    <name evidence="2" type="ordered locus">Afer_1965</name>
</gene>
<dbReference type="PANTHER" id="PTHR43383">
    <property type="entry name" value="NODULIN 6"/>
    <property type="match status" value="1"/>
</dbReference>
<dbReference type="SUPFAM" id="SSF51556">
    <property type="entry name" value="Metallo-dependent hydrolases"/>
    <property type="match status" value="1"/>
</dbReference>
<dbReference type="GO" id="GO:0016787">
    <property type="term" value="F:hydrolase activity"/>
    <property type="evidence" value="ECO:0007669"/>
    <property type="project" value="UniProtKB-KW"/>
</dbReference>
<dbReference type="Proteomes" id="UP000000771">
    <property type="component" value="Chromosome"/>
</dbReference>
<protein>
    <submittedName>
        <fullName evidence="2">Amidohydrolase 2</fullName>
    </submittedName>
</protein>
<dbReference type="EMBL" id="CP001631">
    <property type="protein sequence ID" value="ACU54869.1"/>
    <property type="molecule type" value="Genomic_DNA"/>
</dbReference>
<dbReference type="InterPro" id="IPR006680">
    <property type="entry name" value="Amidohydro-rel"/>
</dbReference>
<keyword evidence="2" id="KW-0378">Hydrolase</keyword>
<proteinExistence type="predicted"/>
<dbReference type="PANTHER" id="PTHR43383:SF2">
    <property type="entry name" value="AMIDOHYDROLASE 2 FAMILY PROTEIN"/>
    <property type="match status" value="1"/>
</dbReference>
<evidence type="ECO:0000313" key="3">
    <source>
        <dbReference type="Proteomes" id="UP000000771"/>
    </source>
</evidence>
<evidence type="ECO:0000259" key="1">
    <source>
        <dbReference type="Pfam" id="PF04909"/>
    </source>
</evidence>
<dbReference type="Pfam" id="PF04909">
    <property type="entry name" value="Amidohydro_2"/>
    <property type="match status" value="1"/>
</dbReference>
<dbReference type="STRING" id="525909.Afer_1965"/>
<evidence type="ECO:0000313" key="2">
    <source>
        <dbReference type="EMBL" id="ACU54869.1"/>
    </source>
</evidence>
<dbReference type="OrthoDB" id="8244441at2"/>
<organism evidence="2 3">
    <name type="scientific">Acidimicrobium ferrooxidans (strain DSM 10331 / JCM 15462 / NBRC 103882 / ICP)</name>
    <dbReference type="NCBI Taxonomy" id="525909"/>
    <lineage>
        <taxon>Bacteria</taxon>
        <taxon>Bacillati</taxon>
        <taxon>Actinomycetota</taxon>
        <taxon>Acidimicrobiia</taxon>
        <taxon>Acidimicrobiales</taxon>
        <taxon>Acidimicrobiaceae</taxon>
        <taxon>Acidimicrobium</taxon>
    </lineage>
</organism>
<dbReference type="InterPro" id="IPR032466">
    <property type="entry name" value="Metal_Hydrolase"/>
</dbReference>
<dbReference type="Gene3D" id="3.20.20.140">
    <property type="entry name" value="Metal-dependent hydrolases"/>
    <property type="match status" value="1"/>
</dbReference>
<sequence>MRNPLAPASVLAERLADVPLLDHHCHGIVREAPDTDTVLDHLTEAPDRLAARTTPLESSLGIGVRAALGLVLGLEAPVRSEDYLTARAAYAPEDLFARSLATGGVRGLLVDTGFRSELVLEPAELEAASGVPALEVVRLEAIAERVLADLGATADFRAALEAAVARAARRAVAYKSVAAYRSGLDLPDRPPAPRALETALARILDERDRGHGVRVVDRDLVAAIVWAALEVAPLPLQFHVGIGDPDVRLARGHPGELQPFIEAIAPHGVRLVLLHTYPFHREAALLAHDYPHVFVDLGLAESFVGPAAPAVLAEMLELAPWGKLCYSSDAFGLPELYALGALGHRRAMAAYLEPLLAEGWIAEREAFRLARLVAYENALALYELPWPLPTT</sequence>
<dbReference type="AlphaFoldDB" id="C7M1X2"/>
<dbReference type="RefSeq" id="WP_015799345.1">
    <property type="nucleotide sequence ID" value="NC_013124.1"/>
</dbReference>